<dbReference type="SUPFAM" id="SSF50341">
    <property type="entry name" value="CheW-like"/>
    <property type="match status" value="1"/>
</dbReference>
<dbReference type="Gene3D" id="3.30.565.10">
    <property type="entry name" value="Histidine kinase-like ATPase, C-terminal domain"/>
    <property type="match status" value="1"/>
</dbReference>
<evidence type="ECO:0000256" key="8">
    <source>
        <dbReference type="PROSITE-ProRule" id="PRU00169"/>
    </source>
</evidence>
<dbReference type="SMART" id="SM00260">
    <property type="entry name" value="CheW"/>
    <property type="match status" value="1"/>
</dbReference>
<dbReference type="Gene3D" id="2.30.30.40">
    <property type="entry name" value="SH3 Domains"/>
    <property type="match status" value="1"/>
</dbReference>
<proteinExistence type="predicted"/>
<dbReference type="PANTHER" id="PTHR43395">
    <property type="entry name" value="SENSOR HISTIDINE KINASE CHEA"/>
    <property type="match status" value="1"/>
</dbReference>
<feature type="compositionally biased region" description="Pro residues" evidence="10">
    <location>
        <begin position="221"/>
        <end position="236"/>
    </location>
</feature>
<sequence length="835" mass="92077">MIIEDEELRQLYKVSSEEHLQNLEAGILHLEQHPDDGDKLQEVLREAHTLKGDSRMLGVKDVESLAHQIEQVVGKLKEDTKALEGGMDDRLYYGLDAIRQVVHEAVTGEPSGIEAYKVLAVLMGANLPGHSTAQAEPVEEEPPEVDRAAPEPQPEESEEPAETLSAAEESLPEPEPVPQPEEPEEPAETPSVAEESLPEPEPAPQPEEPPAPAKPVSETPSPAPVPEKPPSPPPVPEKTNSKTAAPVMGSNYRIESVRVATQNLDDLMTQTGELTVSKIRMAHHISTMNDMVSLWEEWNRQTYGNLSFEQSVDKLQALKQRHEEYLQEMGKLLNQLRSRASEDVARLEAIANQLDSGIRTLRLLPLSTIFNLFGRLVRDLAKQQGKQVNLILEGAETKADKRILEEMKDPLMHMIRNSIDHGIETPAERIAQGKPPQATIHLKGSQIGNSIIIELEDNGQGLNIDNIKRTAKNKGLRRPEELEAMTESQIQSLIFAPGFSTRKLVTEVSGRGVGLDVVRTNVEHLKGSIHVESTPGKGCKFTIQLSTSLATASVLLVSVQGATYAIPVEFVKTTLLIPEHQIFAIEGRDTYAMDQEPISIARLEDILELSSPFQSEDESAKTKTLELLPCIILQVGPELLGVIVDELLDQQDIILKPQSRLLQRVRNVSGATILGTGEVCMVLNPQDLVKSVQKKNIQRKIESSETIKTPEENVKQAVLLLAEDSIATRTQEKRILESAGYEVVTAVDGLDAYNKLKTRHFDGVISDVQMPNLDGLSLTAKIREHKEYEDLPIILVTSLASDEDKHRGAEAGASAYLTKGGFSQELLLETVRRLV</sequence>
<evidence type="ECO:0000259" key="14">
    <source>
        <dbReference type="PROSITE" id="PS50894"/>
    </source>
</evidence>
<dbReference type="InterPro" id="IPR037006">
    <property type="entry name" value="CheA-like_homodim_sf"/>
</dbReference>
<dbReference type="PRINTS" id="PR00344">
    <property type="entry name" value="BCTRLSENSOR"/>
</dbReference>
<evidence type="ECO:0000256" key="3">
    <source>
        <dbReference type="ARBA" id="ARBA00022553"/>
    </source>
</evidence>
<feature type="domain" description="Histidine kinase" evidence="11">
    <location>
        <begin position="280"/>
        <end position="549"/>
    </location>
</feature>
<feature type="region of interest" description="Disordered" evidence="10">
    <location>
        <begin position="130"/>
        <end position="247"/>
    </location>
</feature>
<dbReference type="SMART" id="SM00073">
    <property type="entry name" value="HPT"/>
    <property type="match status" value="1"/>
</dbReference>
<dbReference type="PROSITE" id="PS50110">
    <property type="entry name" value="RESPONSE_REGULATORY"/>
    <property type="match status" value="1"/>
</dbReference>
<evidence type="ECO:0000256" key="5">
    <source>
        <dbReference type="ARBA" id="ARBA00022777"/>
    </source>
</evidence>
<dbReference type="GO" id="GO:0016301">
    <property type="term" value="F:kinase activity"/>
    <property type="evidence" value="ECO:0007669"/>
    <property type="project" value="UniProtKB-KW"/>
</dbReference>
<evidence type="ECO:0000256" key="6">
    <source>
        <dbReference type="ARBA" id="ARBA00023012"/>
    </source>
</evidence>
<evidence type="ECO:0000256" key="9">
    <source>
        <dbReference type="SAM" id="Coils"/>
    </source>
</evidence>
<dbReference type="Gene3D" id="1.20.120.160">
    <property type="entry name" value="HPT domain"/>
    <property type="match status" value="1"/>
</dbReference>
<evidence type="ECO:0000256" key="10">
    <source>
        <dbReference type="SAM" id="MobiDB-lite"/>
    </source>
</evidence>
<dbReference type="PANTHER" id="PTHR43395:SF1">
    <property type="entry name" value="CHEMOTAXIS PROTEIN CHEA"/>
    <property type="match status" value="1"/>
</dbReference>
<keyword evidence="6" id="KW-0902">Two-component regulatory system</keyword>
<dbReference type="Pfam" id="PF00072">
    <property type="entry name" value="Response_reg"/>
    <property type="match status" value="1"/>
</dbReference>
<dbReference type="InterPro" id="IPR011006">
    <property type="entry name" value="CheY-like_superfamily"/>
</dbReference>
<dbReference type="Pfam" id="PF01627">
    <property type="entry name" value="Hpt"/>
    <property type="match status" value="1"/>
</dbReference>
<dbReference type="SMART" id="SM00448">
    <property type="entry name" value="REC"/>
    <property type="match status" value="1"/>
</dbReference>
<dbReference type="InterPro" id="IPR036890">
    <property type="entry name" value="HATPase_C_sf"/>
</dbReference>
<dbReference type="InterPro" id="IPR036061">
    <property type="entry name" value="CheW-like_dom_sf"/>
</dbReference>
<accession>A0ABT7B0C4</accession>
<dbReference type="InterPro" id="IPR008207">
    <property type="entry name" value="Sig_transdc_His_kin_Hpt_dom"/>
</dbReference>
<evidence type="ECO:0000259" key="11">
    <source>
        <dbReference type="PROSITE" id="PS50109"/>
    </source>
</evidence>
<dbReference type="Gene3D" id="1.10.287.560">
    <property type="entry name" value="Histidine kinase CheA-like, homodimeric domain"/>
    <property type="match status" value="1"/>
</dbReference>
<comment type="catalytic activity">
    <reaction evidence="1">
        <text>ATP + protein L-histidine = ADP + protein N-phospho-L-histidine.</text>
        <dbReference type="EC" id="2.7.13.3"/>
    </reaction>
</comment>
<dbReference type="Pfam" id="PF01584">
    <property type="entry name" value="CheW"/>
    <property type="match status" value="1"/>
</dbReference>
<dbReference type="SUPFAM" id="SSF52172">
    <property type="entry name" value="CheY-like"/>
    <property type="match status" value="1"/>
</dbReference>
<dbReference type="RefSeq" id="WP_283765003.1">
    <property type="nucleotide sequence ID" value="NZ_JAQOSO010000002.1"/>
</dbReference>
<keyword evidence="16" id="KW-1185">Reference proteome</keyword>
<protein>
    <recommendedName>
        <fullName evidence="2">histidine kinase</fullName>
        <ecNumber evidence="2">2.7.13.3</ecNumber>
    </recommendedName>
</protein>
<dbReference type="InterPro" id="IPR036641">
    <property type="entry name" value="HPT_dom_sf"/>
</dbReference>
<evidence type="ECO:0000256" key="7">
    <source>
        <dbReference type="PROSITE-ProRule" id="PRU00110"/>
    </source>
</evidence>
<feature type="domain" description="CheW-like" evidence="13">
    <location>
        <begin position="551"/>
        <end position="694"/>
    </location>
</feature>
<evidence type="ECO:0000259" key="12">
    <source>
        <dbReference type="PROSITE" id="PS50110"/>
    </source>
</evidence>
<dbReference type="Gene3D" id="3.40.50.2300">
    <property type="match status" value="1"/>
</dbReference>
<evidence type="ECO:0000313" key="15">
    <source>
        <dbReference type="EMBL" id="MDJ1172620.1"/>
    </source>
</evidence>
<dbReference type="InterPro" id="IPR005467">
    <property type="entry name" value="His_kinase_dom"/>
</dbReference>
<dbReference type="Proteomes" id="UP001235849">
    <property type="component" value="Unassembled WGS sequence"/>
</dbReference>
<reference evidence="15 16" key="1">
    <citation type="submission" date="2023-01" db="EMBL/GenBank/DDBJ databases">
        <title>Novel diversity within Roseofilum (Cyanobacteria; Desertifilaceae) from marine benthic mats with descriptions of four novel species.</title>
        <authorList>
            <person name="Wang Y."/>
            <person name="Berthold D.E."/>
            <person name="Hu J."/>
            <person name="Lefler F.W."/>
            <person name="Laughinghouse H.D. IV."/>
        </authorList>
    </citation>
    <scope>NUCLEOTIDE SEQUENCE [LARGE SCALE GENOMIC DNA]</scope>
    <source>
        <strain evidence="15 16">BLCC-M114</strain>
    </source>
</reference>
<dbReference type="CDD" id="cd16916">
    <property type="entry name" value="HATPase_CheA-like"/>
    <property type="match status" value="1"/>
</dbReference>
<comment type="caution">
    <text evidence="15">The sequence shown here is derived from an EMBL/GenBank/DDBJ whole genome shotgun (WGS) entry which is preliminary data.</text>
</comment>
<dbReference type="InterPro" id="IPR051315">
    <property type="entry name" value="Bact_Chemotaxis_CheA"/>
</dbReference>
<evidence type="ECO:0000256" key="4">
    <source>
        <dbReference type="ARBA" id="ARBA00022679"/>
    </source>
</evidence>
<keyword evidence="9" id="KW-0175">Coiled coil</keyword>
<evidence type="ECO:0000313" key="16">
    <source>
        <dbReference type="Proteomes" id="UP001235849"/>
    </source>
</evidence>
<evidence type="ECO:0000256" key="2">
    <source>
        <dbReference type="ARBA" id="ARBA00012438"/>
    </source>
</evidence>
<dbReference type="InterPro" id="IPR002545">
    <property type="entry name" value="CheW-lke_dom"/>
</dbReference>
<evidence type="ECO:0000259" key="13">
    <source>
        <dbReference type="PROSITE" id="PS50851"/>
    </source>
</evidence>
<dbReference type="SMART" id="SM01231">
    <property type="entry name" value="H-kinase_dim"/>
    <property type="match status" value="1"/>
</dbReference>
<feature type="domain" description="HPt" evidence="14">
    <location>
        <begin position="1"/>
        <end position="105"/>
    </location>
</feature>
<dbReference type="EC" id="2.7.13.3" evidence="2"/>
<feature type="modified residue" description="Phosphohistidine" evidence="7">
    <location>
        <position position="48"/>
    </location>
</feature>
<dbReference type="SUPFAM" id="SSF47226">
    <property type="entry name" value="Histidine-containing phosphotransfer domain, HPT domain"/>
    <property type="match status" value="1"/>
</dbReference>
<dbReference type="InterPro" id="IPR001789">
    <property type="entry name" value="Sig_transdc_resp-reg_receiver"/>
</dbReference>
<dbReference type="InterPro" id="IPR003594">
    <property type="entry name" value="HATPase_dom"/>
</dbReference>
<dbReference type="InterPro" id="IPR004358">
    <property type="entry name" value="Sig_transdc_His_kin-like_C"/>
</dbReference>
<feature type="coiled-coil region" evidence="9">
    <location>
        <begin position="308"/>
        <end position="335"/>
    </location>
</feature>
<dbReference type="Pfam" id="PF02518">
    <property type="entry name" value="HATPase_c"/>
    <property type="match status" value="1"/>
</dbReference>
<organism evidence="15 16">
    <name type="scientific">Roseofilum capinflatum BLCC-M114</name>
    <dbReference type="NCBI Taxonomy" id="3022440"/>
    <lineage>
        <taxon>Bacteria</taxon>
        <taxon>Bacillati</taxon>
        <taxon>Cyanobacteriota</taxon>
        <taxon>Cyanophyceae</taxon>
        <taxon>Desertifilales</taxon>
        <taxon>Desertifilaceae</taxon>
        <taxon>Roseofilum</taxon>
        <taxon>Roseofilum capinflatum</taxon>
    </lineage>
</organism>
<dbReference type="SMART" id="SM00387">
    <property type="entry name" value="HATPase_c"/>
    <property type="match status" value="1"/>
</dbReference>
<dbReference type="PROSITE" id="PS50851">
    <property type="entry name" value="CHEW"/>
    <property type="match status" value="1"/>
</dbReference>
<dbReference type="EMBL" id="JAQOSO010000002">
    <property type="protein sequence ID" value="MDJ1172620.1"/>
    <property type="molecule type" value="Genomic_DNA"/>
</dbReference>
<dbReference type="InterPro" id="IPR004105">
    <property type="entry name" value="CheA-like_dim"/>
</dbReference>
<keyword evidence="5 15" id="KW-0418">Kinase</keyword>
<keyword evidence="3 8" id="KW-0597">Phosphoprotein</keyword>
<dbReference type="PROSITE" id="PS50894">
    <property type="entry name" value="HPT"/>
    <property type="match status" value="1"/>
</dbReference>
<dbReference type="CDD" id="cd00088">
    <property type="entry name" value="HPT"/>
    <property type="match status" value="1"/>
</dbReference>
<feature type="domain" description="Response regulatory" evidence="12">
    <location>
        <begin position="718"/>
        <end position="834"/>
    </location>
</feature>
<keyword evidence="4" id="KW-0808">Transferase</keyword>
<feature type="compositionally biased region" description="Pro residues" evidence="10">
    <location>
        <begin position="199"/>
        <end position="213"/>
    </location>
</feature>
<name>A0ABT7B0C4_9CYAN</name>
<dbReference type="SUPFAM" id="SSF55874">
    <property type="entry name" value="ATPase domain of HSP90 chaperone/DNA topoisomerase II/histidine kinase"/>
    <property type="match status" value="1"/>
</dbReference>
<gene>
    <name evidence="15" type="ORF">PMG25_00765</name>
</gene>
<evidence type="ECO:0000256" key="1">
    <source>
        <dbReference type="ARBA" id="ARBA00000085"/>
    </source>
</evidence>
<dbReference type="PROSITE" id="PS50109">
    <property type="entry name" value="HIS_KIN"/>
    <property type="match status" value="1"/>
</dbReference>
<feature type="modified residue" description="4-aspartylphosphate" evidence="8">
    <location>
        <position position="767"/>
    </location>
</feature>